<evidence type="ECO:0000313" key="2">
    <source>
        <dbReference type="EMBL" id="GGY70762.1"/>
    </source>
</evidence>
<keyword evidence="3" id="KW-1185">Reference proteome</keyword>
<keyword evidence="1" id="KW-1133">Transmembrane helix</keyword>
<accession>A0ABQ3AXB5</accession>
<reference evidence="3" key="1">
    <citation type="journal article" date="2019" name="Int. J. Syst. Evol. Microbiol.">
        <title>The Global Catalogue of Microorganisms (GCM) 10K type strain sequencing project: providing services to taxonomists for standard genome sequencing and annotation.</title>
        <authorList>
            <consortium name="The Broad Institute Genomics Platform"/>
            <consortium name="The Broad Institute Genome Sequencing Center for Infectious Disease"/>
            <person name="Wu L."/>
            <person name="Ma J."/>
        </authorList>
    </citation>
    <scope>NUCLEOTIDE SEQUENCE [LARGE SCALE GENOMIC DNA]</scope>
    <source>
        <strain evidence="3">JCM 4594</strain>
    </source>
</reference>
<dbReference type="Proteomes" id="UP000600946">
    <property type="component" value="Unassembled WGS sequence"/>
</dbReference>
<dbReference type="GeneID" id="96295447"/>
<gene>
    <name evidence="2" type="ORF">GCM10010326_76210</name>
</gene>
<name>A0ABQ3AXB5_9ACTN</name>
<comment type="caution">
    <text evidence="2">The sequence shown here is derived from an EMBL/GenBank/DDBJ whole genome shotgun (WGS) entry which is preliminary data.</text>
</comment>
<evidence type="ECO:0008006" key="4">
    <source>
        <dbReference type="Google" id="ProtNLM"/>
    </source>
</evidence>
<dbReference type="RefSeq" id="WP_190029548.1">
    <property type="nucleotide sequence ID" value="NZ_BMUU01000024.1"/>
</dbReference>
<keyword evidence="1" id="KW-0472">Membrane</keyword>
<evidence type="ECO:0000313" key="3">
    <source>
        <dbReference type="Proteomes" id="UP000600946"/>
    </source>
</evidence>
<protein>
    <recommendedName>
        <fullName evidence="4">Flp family type IVb pilin</fullName>
    </recommendedName>
</protein>
<keyword evidence="1" id="KW-0812">Transmembrane</keyword>
<feature type="transmembrane region" description="Helical" evidence="1">
    <location>
        <begin position="30"/>
        <end position="48"/>
    </location>
</feature>
<evidence type="ECO:0000256" key="1">
    <source>
        <dbReference type="SAM" id="Phobius"/>
    </source>
</evidence>
<sequence>MDIHALTALLRTRWHQMRAARDAGQSSTEVAVFAAVLIVVAGAVALAIKTKVAEKIGIINGG</sequence>
<dbReference type="EMBL" id="BMUU01000024">
    <property type="protein sequence ID" value="GGY70762.1"/>
    <property type="molecule type" value="Genomic_DNA"/>
</dbReference>
<organism evidence="2 3">
    <name type="scientific">Streptomyces xanthochromogenes</name>
    <dbReference type="NCBI Taxonomy" id="67384"/>
    <lineage>
        <taxon>Bacteria</taxon>
        <taxon>Bacillati</taxon>
        <taxon>Actinomycetota</taxon>
        <taxon>Actinomycetes</taxon>
        <taxon>Kitasatosporales</taxon>
        <taxon>Streptomycetaceae</taxon>
        <taxon>Streptomyces</taxon>
    </lineage>
</organism>
<proteinExistence type="predicted"/>